<dbReference type="InterPro" id="IPR013425">
    <property type="entry name" value="Autotrns_rpt"/>
</dbReference>
<organism evidence="4 5">
    <name type="scientific">Ereboglobus luteus</name>
    <dbReference type="NCBI Taxonomy" id="1796921"/>
    <lineage>
        <taxon>Bacteria</taxon>
        <taxon>Pseudomonadati</taxon>
        <taxon>Verrucomicrobiota</taxon>
        <taxon>Opitutia</taxon>
        <taxon>Opitutales</taxon>
        <taxon>Opitutaceae</taxon>
        <taxon>Ereboglobus</taxon>
    </lineage>
</organism>
<protein>
    <recommendedName>
        <fullName evidence="3">Autotransporter domain-containing protein</fullName>
    </recommendedName>
</protein>
<dbReference type="PROSITE" id="PS51208">
    <property type="entry name" value="AUTOTRANSPORTER"/>
    <property type="match status" value="1"/>
</dbReference>
<dbReference type="Proteomes" id="UP000244896">
    <property type="component" value="Chromosome"/>
</dbReference>
<evidence type="ECO:0000256" key="1">
    <source>
        <dbReference type="ARBA" id="ARBA00022729"/>
    </source>
</evidence>
<dbReference type="Pfam" id="PF03797">
    <property type="entry name" value="Autotransporter"/>
    <property type="match status" value="1"/>
</dbReference>
<feature type="signal peptide" evidence="2">
    <location>
        <begin position="1"/>
        <end position="33"/>
    </location>
</feature>
<proteinExistence type="predicted"/>
<keyword evidence="1 2" id="KW-0732">Signal</keyword>
<dbReference type="EMBL" id="CP023004">
    <property type="protein sequence ID" value="AWI08358.1"/>
    <property type="molecule type" value="Genomic_DNA"/>
</dbReference>
<dbReference type="NCBIfam" id="TIGR02601">
    <property type="entry name" value="autotrns_rpt"/>
    <property type="match status" value="2"/>
</dbReference>
<accession>A0A2U8E0J1</accession>
<dbReference type="SUPFAM" id="SSF51126">
    <property type="entry name" value="Pectin lyase-like"/>
    <property type="match status" value="2"/>
</dbReference>
<name>A0A2U8E0J1_9BACT</name>
<dbReference type="OrthoDB" id="200454at2"/>
<dbReference type="InterPro" id="IPR036709">
    <property type="entry name" value="Autotransporte_beta_dom_sf"/>
</dbReference>
<feature type="domain" description="Autotransporter" evidence="3">
    <location>
        <begin position="1618"/>
        <end position="1899"/>
    </location>
</feature>
<keyword evidence="5" id="KW-1185">Reference proteome</keyword>
<dbReference type="Gene3D" id="2.40.128.130">
    <property type="entry name" value="Autotransporter beta-domain"/>
    <property type="match status" value="1"/>
</dbReference>
<dbReference type="Pfam" id="PF12951">
    <property type="entry name" value="PATR"/>
    <property type="match status" value="5"/>
</dbReference>
<dbReference type="KEGG" id="elut:CKA38_02980"/>
<dbReference type="InterPro" id="IPR005546">
    <property type="entry name" value="Autotransporte_beta"/>
</dbReference>
<evidence type="ECO:0000256" key="2">
    <source>
        <dbReference type="SAM" id="SignalP"/>
    </source>
</evidence>
<dbReference type="InterPro" id="IPR011050">
    <property type="entry name" value="Pectin_lyase_fold/virulence"/>
</dbReference>
<evidence type="ECO:0000313" key="5">
    <source>
        <dbReference type="Proteomes" id="UP000244896"/>
    </source>
</evidence>
<dbReference type="RefSeq" id="WP_108824165.1">
    <property type="nucleotide sequence ID" value="NZ_CP023004.1"/>
</dbReference>
<dbReference type="SUPFAM" id="SSF103515">
    <property type="entry name" value="Autotransporter"/>
    <property type="match status" value="1"/>
</dbReference>
<feature type="chain" id="PRO_5016069007" description="Autotransporter domain-containing protein" evidence="2">
    <location>
        <begin position="34"/>
        <end position="1899"/>
    </location>
</feature>
<reference evidence="4 5" key="1">
    <citation type="journal article" date="2018" name="Syst. Appl. Microbiol.">
        <title>Ereboglobus luteus gen. nov. sp. nov. from cockroach guts, and new insights into the oxygen relationship of the genera Opitutus and Didymococcus (Verrucomicrobia: Opitutaceae).</title>
        <authorList>
            <person name="Tegtmeier D."/>
            <person name="Belitz A."/>
            <person name="Radek R."/>
            <person name="Heimerl T."/>
            <person name="Brune A."/>
        </authorList>
    </citation>
    <scope>NUCLEOTIDE SEQUENCE [LARGE SCALE GENOMIC DNA]</scope>
    <source>
        <strain evidence="4 5">Ho45</strain>
    </source>
</reference>
<evidence type="ECO:0000313" key="4">
    <source>
        <dbReference type="EMBL" id="AWI08358.1"/>
    </source>
</evidence>
<evidence type="ECO:0000259" key="3">
    <source>
        <dbReference type="PROSITE" id="PS51208"/>
    </source>
</evidence>
<sequence length="1899" mass="195268">MKHPVYTSPRTGIIFGALALVAATFPQALPAQAPEAAPVDGTFSFYQDTTYAGFGAPLRQAVNLDTSWLIADGVTVTVKDRFFTVNNSNHGGAFAIATNVEFIIAPLNKTGWVVFENNLNAGPGGVFNPGNGTLWDITNASFINNKSTTSTEGGGAMKGNSTAEIRLNNVIFDGNSGRSGGAITYYGNARITDSVFVNNIAHSSNTAGNFVRANANGTGGAIQAKGAKLTIIRESSFVGNRALWAGGAIAAHGNNTLELFDIKDISNNYASFGGAIADANNSTAKNVDGITFKYTGTTGITDFVYSGNVANGAYMTAKTDIAALLSGSIPFTPSAKGGGFYWTGTISANNANPRLAFDIVEGVTVSIGKAGNPSAWDSIATMDRVGTTGPGSTAKLELSGAGRLILHADNSYYQGSVSVQGGSLILGNQNASLGGAVTVNTGATLGGSGTLVTHKQDDSIASGRTSLTLASGARLSLGTDAATEAETLYVGGNVTATAGAIFNHDLFESGSASKLSVTGNLILTGTSADAVIVNLGLLANGSFTLMEWTGSGLSSSDLDLTGTNSKIRLTVDGVAESARSNASLSVVGKTLVVTSTVNNLIMKWTGANGNVWTRRTADVQRNWADADGSAENRFFNADSVLFDGDADSANPDNRIINIAAGGVVVSGMEVTGSARYEFRGEGGITSDAGAIGNASFTPTDKLKKSGSGELIFANTAANTFASGIDVEGGMITFDRAAQLGSGTGGILFSDSGTLRATETVSGTLAERLTVAAGKTAELMVNEGGSLVYDGTLAAGGAGAVLRKTGEGSVLLTNDNSANTVGIEIEAGSLTLGTPSSALGGNITVGTGASLGGAGSAGNYGQVKVASGGILEAGEGNVQSGTLTVHNLTASGGAIFKFDLFKTADGAYQESDRLHEAGTSSISGTNFIDITTFATGTFNLGDITDLVANSRVTLNGMALASGGRILATLENDGGILSLTMSADQSRVLAWTGGADATWNLTGTNWTDSGAVNNYSYGDRVIFDSSSDAGAPAHRTILIDASEVHVADMTVSGDADYTFTGGGIHASADNVQDDGMGGTLFSGSGKLTKAGDGILTFENGKNTFVNGVEIGGGVIAISNGNQLTTSDTAGITFTGDATLRATADLVIDDTVAIGAGKTGILDSNGHNMILSGSLVGGVNTTFVKDGAGTLLLDASLGGYSGTLAVRRGTLQAGAEETFSFGKPAAIVVDDGAILDLGGHNQSVVNLTGLGAVNLSDATLAYAVATGESIEFAGKFIGAGTVIKDGAGKLTLSGSSSMSGEFVFMAGEIGLASNAAFGSSLVRVGTNNGKIHLNVDDLTLPNDIEVEPGKTLTIESAGHNAELPGKIGGAGTLILEGTGTFTLAGNNSISRLDLNTPLTIARSGAIGVDVNVATGSTLEYRDIALGQVASNISGDRVLFTNSTLSLTGQNTLKNFVVGAGTRLTAISTEALGGLSADVVVRDGGWLKISNPSTLAHNVTVDGGTIVFGSDYLMGSLGLTGTMNFANGGEIRLGGALYTGIYTAAIAYGGIANMPTYDPNQGDMLMVVDIVDGYRLQITAYNKALQPGKDIVAGLDAMRASTNAVFSHINEDFILPLIERDRAVPKRSLWLRMAGSFAEHESNATFLGYKDNSSVGAVGFDWASSKNYMFGACIAYTNTRLETANGATTEMDAPVFGAYGAVRKGNFYTSGNASFSPGSADTERCEEHNNFVKGTYDFRSLGGGIEAGYVWPVFTKATLRPSIGLQYTNISFSDYSETGKGAVRMDDFSADSLHAQVRLGLSRSFLQKQGRAGMVDVSIGWRQELLNDATDVQATLIEYPAAKLRIRGDKYDENSLMARIGLRMMLSKTTLFAFSYEYEYIPFGDHKNATRRDTFMASIRQSW</sequence>
<gene>
    <name evidence="4" type="ORF">CKA38_02980</name>
</gene>
<dbReference type="SMART" id="SM00869">
    <property type="entry name" value="Autotransporter"/>
    <property type="match status" value="1"/>
</dbReference>